<evidence type="ECO:0000256" key="1">
    <source>
        <dbReference type="SAM" id="MobiDB-lite"/>
    </source>
</evidence>
<proteinExistence type="predicted"/>
<dbReference type="Proteomes" id="UP000233551">
    <property type="component" value="Unassembled WGS sequence"/>
</dbReference>
<keyword evidence="3" id="KW-1185">Reference proteome</keyword>
<dbReference type="EMBL" id="PGOL01000305">
    <property type="protein sequence ID" value="PKI72897.1"/>
    <property type="molecule type" value="Genomic_DNA"/>
</dbReference>
<evidence type="ECO:0000313" key="2">
    <source>
        <dbReference type="EMBL" id="PKI72897.1"/>
    </source>
</evidence>
<sequence>MIPGAQGRTWPLGVSLLAVVGTTRYYPYRRRCALGVRESCCLGGVDFSKTGFITGVMLFGRSPALLLGGCVFDLSEVDFSAWAEGRKMEHHQDVGFFILGSLERPVKSFVRKCRLDDYLVSLVTLWVQSENSEVFSIVVPRNHLVGLVDPTVNSNSGFIGLSSVGAWVVVRIIVIVLLELVDRNIVLAGSLGTVQLREGGTTLGSGKMRKQQLSSAQLHGKGDKHHSLSNHSELGELEKGQQ</sequence>
<name>A0A2I0KWP9_PUNGR</name>
<comment type="caution">
    <text evidence="2">The sequence shown here is derived from an EMBL/GenBank/DDBJ whole genome shotgun (WGS) entry which is preliminary data.</text>
</comment>
<dbReference type="AlphaFoldDB" id="A0A2I0KWP9"/>
<protein>
    <submittedName>
        <fullName evidence="2">Uncharacterized protein</fullName>
    </submittedName>
</protein>
<accession>A0A2I0KWP9</accession>
<reference evidence="2 3" key="1">
    <citation type="submission" date="2017-11" db="EMBL/GenBank/DDBJ databases">
        <title>De-novo sequencing of pomegranate (Punica granatum L.) genome.</title>
        <authorList>
            <person name="Akparov Z."/>
            <person name="Amiraslanov A."/>
            <person name="Hajiyeva S."/>
            <person name="Abbasov M."/>
            <person name="Kaur K."/>
            <person name="Hamwieh A."/>
            <person name="Solovyev V."/>
            <person name="Salamov A."/>
            <person name="Braich B."/>
            <person name="Kosarev P."/>
            <person name="Mahmoud A."/>
            <person name="Hajiyev E."/>
            <person name="Babayeva S."/>
            <person name="Izzatullayeva V."/>
            <person name="Mammadov A."/>
            <person name="Mammadov A."/>
            <person name="Sharifova S."/>
            <person name="Ojaghi J."/>
            <person name="Eynullazada K."/>
            <person name="Bayramov B."/>
            <person name="Abdulazimova A."/>
            <person name="Shahmuradov I."/>
        </authorList>
    </citation>
    <scope>NUCLEOTIDE SEQUENCE [LARGE SCALE GENOMIC DNA]</scope>
    <source>
        <strain evidence="3">cv. AG2017</strain>
        <tissue evidence="2">Leaf</tissue>
    </source>
</reference>
<feature type="region of interest" description="Disordered" evidence="1">
    <location>
        <begin position="214"/>
        <end position="242"/>
    </location>
</feature>
<evidence type="ECO:0000313" key="3">
    <source>
        <dbReference type="Proteomes" id="UP000233551"/>
    </source>
</evidence>
<gene>
    <name evidence="2" type="ORF">CRG98_006699</name>
</gene>
<feature type="compositionally biased region" description="Basic and acidic residues" evidence="1">
    <location>
        <begin position="233"/>
        <end position="242"/>
    </location>
</feature>
<organism evidence="2 3">
    <name type="scientific">Punica granatum</name>
    <name type="common">Pomegranate</name>
    <dbReference type="NCBI Taxonomy" id="22663"/>
    <lineage>
        <taxon>Eukaryota</taxon>
        <taxon>Viridiplantae</taxon>
        <taxon>Streptophyta</taxon>
        <taxon>Embryophyta</taxon>
        <taxon>Tracheophyta</taxon>
        <taxon>Spermatophyta</taxon>
        <taxon>Magnoliopsida</taxon>
        <taxon>eudicotyledons</taxon>
        <taxon>Gunneridae</taxon>
        <taxon>Pentapetalae</taxon>
        <taxon>rosids</taxon>
        <taxon>malvids</taxon>
        <taxon>Myrtales</taxon>
        <taxon>Lythraceae</taxon>
        <taxon>Punica</taxon>
    </lineage>
</organism>